<accession>A0A1F5C5T3</accession>
<evidence type="ECO:0000256" key="2">
    <source>
        <dbReference type="SAM" id="Phobius"/>
    </source>
</evidence>
<evidence type="ECO:0000256" key="1">
    <source>
        <dbReference type="SAM" id="Coils"/>
    </source>
</evidence>
<comment type="caution">
    <text evidence="3">The sequence shown here is derived from an EMBL/GenBank/DDBJ whole genome shotgun (WGS) entry which is preliminary data.</text>
</comment>
<keyword evidence="1" id="KW-0175">Coiled coil</keyword>
<keyword evidence="2" id="KW-0812">Transmembrane</keyword>
<keyword evidence="2" id="KW-1133">Transmembrane helix</keyword>
<protein>
    <submittedName>
        <fullName evidence="3">Uncharacterized protein</fullName>
    </submittedName>
</protein>
<name>A0A1F5C5T3_9BACT</name>
<feature type="transmembrane region" description="Helical" evidence="2">
    <location>
        <begin position="12"/>
        <end position="32"/>
    </location>
</feature>
<dbReference type="EMBL" id="MEYQ01000051">
    <property type="protein sequence ID" value="OGD38227.1"/>
    <property type="molecule type" value="Genomic_DNA"/>
</dbReference>
<dbReference type="Proteomes" id="UP000177947">
    <property type="component" value="Unassembled WGS sequence"/>
</dbReference>
<evidence type="ECO:0000313" key="3">
    <source>
        <dbReference type="EMBL" id="OGD38227.1"/>
    </source>
</evidence>
<gene>
    <name evidence="3" type="ORF">A2907_02595</name>
</gene>
<keyword evidence="2" id="KW-0472">Membrane</keyword>
<reference evidence="3 4" key="1">
    <citation type="journal article" date="2016" name="Nat. Commun.">
        <title>Thousands of microbial genomes shed light on interconnected biogeochemical processes in an aquifer system.</title>
        <authorList>
            <person name="Anantharaman K."/>
            <person name="Brown C.T."/>
            <person name="Hug L.A."/>
            <person name="Sharon I."/>
            <person name="Castelle C.J."/>
            <person name="Probst A.J."/>
            <person name="Thomas B.C."/>
            <person name="Singh A."/>
            <person name="Wilkins M.J."/>
            <person name="Karaoz U."/>
            <person name="Brodie E.L."/>
            <person name="Williams K.H."/>
            <person name="Hubbard S.S."/>
            <person name="Banfield J.F."/>
        </authorList>
    </citation>
    <scope>NUCLEOTIDE SEQUENCE [LARGE SCALE GENOMIC DNA]</scope>
</reference>
<sequence length="171" mass="19601">MELQNLTTTDLLIAFFSGVGATVFGFVLTMLWEWRKSIKQERAIIDALKQELQTNKETLESNLAYINQELGIIDQGKSLVIPLNLLNGDFSDLLFISIPKKLKKDTNILMEIRKISRLSKENNETIKSRETYRVNNGAMSNYNSRMKIYGQILQTQTNQLVLITETILTKI</sequence>
<proteinExistence type="predicted"/>
<evidence type="ECO:0000313" key="4">
    <source>
        <dbReference type="Proteomes" id="UP000177947"/>
    </source>
</evidence>
<organism evidence="3 4">
    <name type="scientific">Candidatus Azambacteria bacterium RIFCSPLOWO2_01_FULL_37_9</name>
    <dbReference type="NCBI Taxonomy" id="1797297"/>
    <lineage>
        <taxon>Bacteria</taxon>
        <taxon>Candidatus Azamiibacteriota</taxon>
    </lineage>
</organism>
<feature type="coiled-coil region" evidence="1">
    <location>
        <begin position="38"/>
        <end position="69"/>
    </location>
</feature>
<dbReference type="AlphaFoldDB" id="A0A1F5C5T3"/>